<dbReference type="InterPro" id="IPR050980">
    <property type="entry name" value="2C_sensor_his_kinase"/>
</dbReference>
<evidence type="ECO:0000256" key="2">
    <source>
        <dbReference type="ARBA" id="ARBA00004370"/>
    </source>
</evidence>
<evidence type="ECO:0000259" key="14">
    <source>
        <dbReference type="PROSITE" id="PS50906"/>
    </source>
</evidence>
<dbReference type="SMART" id="SM00304">
    <property type="entry name" value="HAMP"/>
    <property type="match status" value="1"/>
</dbReference>
<evidence type="ECO:0000256" key="8">
    <source>
        <dbReference type="ARBA" id="ARBA00022777"/>
    </source>
</evidence>
<dbReference type="InterPro" id="IPR003594">
    <property type="entry name" value="HATPase_dom"/>
</dbReference>
<evidence type="ECO:0000256" key="5">
    <source>
        <dbReference type="ARBA" id="ARBA00022679"/>
    </source>
</evidence>
<reference evidence="15 16" key="1">
    <citation type="submission" date="2024-09" db="EMBL/GenBank/DDBJ databases">
        <title>The Natural Products Discovery Center: Release of the First 8490 Sequenced Strains for Exploring Actinobacteria Biosynthetic Diversity.</title>
        <authorList>
            <person name="Kalkreuter E."/>
            <person name="Kautsar S.A."/>
            <person name="Yang D."/>
            <person name="Bader C.D."/>
            <person name="Teijaro C.N."/>
            <person name="Fluegel L."/>
            <person name="Davis C.M."/>
            <person name="Simpson J.R."/>
            <person name="Lauterbach L."/>
            <person name="Steele A.D."/>
            <person name="Gui C."/>
            <person name="Meng S."/>
            <person name="Li G."/>
            <person name="Viehrig K."/>
            <person name="Ye F."/>
            <person name="Su P."/>
            <person name="Kiefer A.F."/>
            <person name="Nichols A."/>
            <person name="Cepeda A.J."/>
            <person name="Yan W."/>
            <person name="Fan B."/>
            <person name="Jiang Y."/>
            <person name="Adhikari A."/>
            <person name="Zheng C.-J."/>
            <person name="Schuster L."/>
            <person name="Cowan T.M."/>
            <person name="Smanski M.J."/>
            <person name="Chevrette M.G."/>
            <person name="De Carvalho L.P.S."/>
            <person name="Shen B."/>
        </authorList>
    </citation>
    <scope>NUCLEOTIDE SEQUENCE [LARGE SCALE GENOMIC DNA]</scope>
    <source>
        <strain evidence="15 16">NPDC056472</strain>
    </source>
</reference>
<keyword evidence="13" id="KW-0472">Membrane</keyword>
<dbReference type="PROSITE" id="PS50906">
    <property type="entry name" value="NIT"/>
    <property type="match status" value="1"/>
</dbReference>
<keyword evidence="8" id="KW-0418">Kinase</keyword>
<evidence type="ECO:0000256" key="4">
    <source>
        <dbReference type="ARBA" id="ARBA00022553"/>
    </source>
</evidence>
<comment type="caution">
    <text evidence="15">The sequence shown here is derived from an EMBL/GenBank/DDBJ whole genome shotgun (WGS) entry which is preliminary data.</text>
</comment>
<keyword evidence="6 13" id="KW-0812">Transmembrane</keyword>
<organism evidence="15 16">
    <name type="scientific">Streptomyces wedmorensis</name>
    <dbReference type="NCBI Taxonomy" id="43759"/>
    <lineage>
        <taxon>Bacteria</taxon>
        <taxon>Bacillati</taxon>
        <taxon>Actinomycetota</taxon>
        <taxon>Actinomycetes</taxon>
        <taxon>Kitasatosporales</taxon>
        <taxon>Streptomycetaceae</taxon>
        <taxon>Streptomyces</taxon>
    </lineage>
</organism>
<gene>
    <name evidence="15" type="ORF">ACFQ63_26280</name>
</gene>
<dbReference type="InterPro" id="IPR036890">
    <property type="entry name" value="HATPase_C_sf"/>
</dbReference>
<evidence type="ECO:0000256" key="13">
    <source>
        <dbReference type="SAM" id="Phobius"/>
    </source>
</evidence>
<feature type="compositionally biased region" description="Low complexity" evidence="12">
    <location>
        <begin position="820"/>
        <end position="870"/>
    </location>
</feature>
<evidence type="ECO:0000256" key="12">
    <source>
        <dbReference type="SAM" id="MobiDB-lite"/>
    </source>
</evidence>
<dbReference type="EC" id="2.7.13.3" evidence="3"/>
<dbReference type="CDD" id="cd06225">
    <property type="entry name" value="HAMP"/>
    <property type="match status" value="1"/>
</dbReference>
<sequence>MRRSKESSAEQEARGNFTPPSRAAMSPADVPVTPPPTAAATGSTSKLSPRNWRVPTRLNAILLIPVLVGLVMGGFQVKGSIDTWQEAQDAEKTALIVRAASEYSTALLNERDLTAAPLLAAKSAEDRKSDEVTQAYAATDAARAKFDEAAKNLPSGQGLERRLRLFKDEEPKLDALRKAAYTRSLDPVNTQLGYTSVQHYLTEFSNELGLGTGNVTSYGRSVYAVQLAKGAESLQRSIGTQLLVRPSRQEAVFAQQSVAFNSYNYLEQIALGEFSSGGMPEDVELLKKVMAGKAADGAKQMQAAGVELPKGKDGSVYSGVASAIGTAKDPDGLADLKSKGITAETWMAVATAKFEGYTEVEKALVDKAVAEAVRISDESKTDAWVNGGIVVVALLAAFILAGMMARQMSRSMQQLRTAAFGIAEQRLPMLVDQLSRTEPGRVDTRVQPIPIDTQDEIGEVARAFDQVHREAVRLAAEQAMLRGNVNAIFTNLSRRNQSLIEGQLTLITDLENNEADPDQLENLFKLDHLATRMRRNGENLLVLAGEEPGRRWDQPVPLVDVMRAASSEVEQYERIELAGVPDAEIHGQAVTDLVHLLAELLENATTFSSPQTKVRVTATRLPDGRVMVEIHDKGIGLTAEDFADINHKLANPPTVDAAVSQRMGLFVVGRLADRHGIRVQLRPSGEQAGTTSLVMLPDAITHGGGGEQPLQDDFTVSQIIPRQQQNAFEAAPQQQMLTAADLGFDDSRYEQPAEEELQLDPVNRSLNRGERRAALGAQAQAGDRPLFDDEAGQAEEYAQQPQEYGQEYAPQPVQEYPAEQYQAQDYGQPQQAQEYGQEYAAGYPQQDGYEYPQQGYEAYPQQAYAEASYETPGTEHQQYGNTFDPQSHQAEWPDQSAYQSGYGQEYGAESESAPSAPEQARERVGFDRPGPAPTPVPDAGHAMTDAGLPRRGSVAPQGRPVPQQAPQQPKPAQPEQQQTEADDSDDWRSTNDERWQRAGKLKDPKAGGVTSSGLPRRVPKANLVEGTAEQTPQGGPQVSRAPEDVRGRLSNLRRGVQQGRSAGTDTNGSGLGPGSTYNQER</sequence>
<feature type="compositionally biased region" description="Low complexity" evidence="12">
    <location>
        <begin position="955"/>
        <end position="967"/>
    </location>
</feature>
<dbReference type="Proteomes" id="UP001600424">
    <property type="component" value="Unassembled WGS sequence"/>
</dbReference>
<dbReference type="SMART" id="SM00387">
    <property type="entry name" value="HATPase_c"/>
    <property type="match status" value="1"/>
</dbReference>
<feature type="domain" description="NIT" evidence="14">
    <location>
        <begin position="98"/>
        <end position="375"/>
    </location>
</feature>
<dbReference type="Gene3D" id="6.10.340.10">
    <property type="match status" value="1"/>
</dbReference>
<feature type="region of interest" description="Disordered" evidence="12">
    <location>
        <begin position="814"/>
        <end position="1081"/>
    </location>
</feature>
<dbReference type="InterPro" id="IPR013587">
    <property type="entry name" value="Nitrate/nitrite_sensing"/>
</dbReference>
<dbReference type="InterPro" id="IPR010910">
    <property type="entry name" value="Nitrate/nitrite_sensing_bac"/>
</dbReference>
<feature type="transmembrane region" description="Helical" evidence="13">
    <location>
        <begin position="383"/>
        <end position="405"/>
    </location>
</feature>
<evidence type="ECO:0000256" key="10">
    <source>
        <dbReference type="ARBA" id="ARBA00022989"/>
    </source>
</evidence>
<keyword evidence="5" id="KW-0808">Transferase</keyword>
<evidence type="ECO:0000256" key="11">
    <source>
        <dbReference type="ARBA" id="ARBA00023012"/>
    </source>
</evidence>
<dbReference type="PANTHER" id="PTHR44936:SF9">
    <property type="entry name" value="SENSOR PROTEIN CREC"/>
    <property type="match status" value="1"/>
</dbReference>
<dbReference type="InterPro" id="IPR003660">
    <property type="entry name" value="HAMP_dom"/>
</dbReference>
<keyword evidence="11" id="KW-0902">Two-component regulatory system</keyword>
<comment type="catalytic activity">
    <reaction evidence="1">
        <text>ATP + protein L-histidine = ADP + protein N-phospho-L-histidine.</text>
        <dbReference type="EC" id="2.7.13.3"/>
    </reaction>
</comment>
<dbReference type="EMBL" id="JBHTRV010000022">
    <property type="protein sequence ID" value="MFE5983212.1"/>
    <property type="molecule type" value="Genomic_DNA"/>
</dbReference>
<name>A0ABW6J2B2_STRWE</name>
<keyword evidence="7" id="KW-0547">Nucleotide-binding</keyword>
<evidence type="ECO:0000256" key="6">
    <source>
        <dbReference type="ARBA" id="ARBA00022692"/>
    </source>
</evidence>
<evidence type="ECO:0000313" key="16">
    <source>
        <dbReference type="Proteomes" id="UP001600424"/>
    </source>
</evidence>
<dbReference type="RefSeq" id="WP_386256141.1">
    <property type="nucleotide sequence ID" value="NZ_JBHTRV010000022.1"/>
</dbReference>
<evidence type="ECO:0000256" key="7">
    <source>
        <dbReference type="ARBA" id="ARBA00022741"/>
    </source>
</evidence>
<feature type="compositionally biased region" description="Basic and acidic residues" evidence="12">
    <location>
        <begin position="986"/>
        <end position="1005"/>
    </location>
</feature>
<feature type="compositionally biased region" description="Polar residues" evidence="12">
    <location>
        <begin position="1058"/>
        <end position="1068"/>
    </location>
</feature>
<evidence type="ECO:0000313" key="15">
    <source>
        <dbReference type="EMBL" id="MFE5983212.1"/>
    </source>
</evidence>
<evidence type="ECO:0000256" key="1">
    <source>
        <dbReference type="ARBA" id="ARBA00000085"/>
    </source>
</evidence>
<evidence type="ECO:0000256" key="3">
    <source>
        <dbReference type="ARBA" id="ARBA00012438"/>
    </source>
</evidence>
<accession>A0ABW6J2B2</accession>
<dbReference type="Gene3D" id="3.30.565.10">
    <property type="entry name" value="Histidine kinase-like ATPase, C-terminal domain"/>
    <property type="match status" value="1"/>
</dbReference>
<keyword evidence="9" id="KW-0067">ATP-binding</keyword>
<dbReference type="SUPFAM" id="SSF55874">
    <property type="entry name" value="ATPase domain of HSP90 chaperone/DNA topoisomerase II/histidine kinase"/>
    <property type="match status" value="1"/>
</dbReference>
<comment type="subcellular location">
    <subcellularLocation>
        <location evidence="2">Membrane</location>
    </subcellularLocation>
</comment>
<feature type="compositionally biased region" description="Polar residues" evidence="12">
    <location>
        <begin position="874"/>
        <end position="889"/>
    </location>
</feature>
<keyword evidence="4" id="KW-0597">Phosphoprotein</keyword>
<keyword evidence="10 13" id="KW-1133">Transmembrane helix</keyword>
<keyword evidence="16" id="KW-1185">Reference proteome</keyword>
<dbReference type="PANTHER" id="PTHR44936">
    <property type="entry name" value="SENSOR PROTEIN CREC"/>
    <property type="match status" value="1"/>
</dbReference>
<feature type="region of interest" description="Disordered" evidence="12">
    <location>
        <begin position="1"/>
        <end position="50"/>
    </location>
</feature>
<dbReference type="Pfam" id="PF08376">
    <property type="entry name" value="NIT"/>
    <property type="match status" value="1"/>
</dbReference>
<proteinExistence type="predicted"/>
<evidence type="ECO:0000256" key="9">
    <source>
        <dbReference type="ARBA" id="ARBA00022840"/>
    </source>
</evidence>
<dbReference type="CDD" id="cd16936">
    <property type="entry name" value="HATPase_RsbW-like"/>
    <property type="match status" value="1"/>
</dbReference>
<feature type="compositionally biased region" description="Basic and acidic residues" evidence="12">
    <location>
        <begin position="1"/>
        <end position="13"/>
    </location>
</feature>
<dbReference type="Pfam" id="PF02518">
    <property type="entry name" value="HATPase_c"/>
    <property type="match status" value="1"/>
</dbReference>
<protein>
    <recommendedName>
        <fullName evidence="3">histidine kinase</fullName>
        <ecNumber evidence="3">2.7.13.3</ecNumber>
    </recommendedName>
</protein>